<evidence type="ECO:0000256" key="3">
    <source>
        <dbReference type="ARBA" id="ARBA00018928"/>
    </source>
</evidence>
<keyword evidence="6 11" id="KW-0820">tRNA-binding</keyword>
<dbReference type="EMBL" id="CAJPDT010000010">
    <property type="protein sequence ID" value="CAF9912799.1"/>
    <property type="molecule type" value="Genomic_DNA"/>
</dbReference>
<comment type="caution">
    <text evidence="14">The sequence shown here is derived from an EMBL/GenBank/DDBJ whole genome shotgun (WGS) entry which is preliminary data.</text>
</comment>
<dbReference type="PROSITE" id="PS50174">
    <property type="entry name" value="G_PATCH"/>
    <property type="match status" value="1"/>
</dbReference>
<dbReference type="Gene3D" id="1.25.10.10">
    <property type="entry name" value="Leucine-rich Repeat Variant"/>
    <property type="match status" value="1"/>
</dbReference>
<comment type="function">
    <text evidence="10">tRNA nucleus export receptor which facilitates tRNA translocation across the nuclear pore complex. Involved in pre-tRNA splicing, probably by affecting the interaction of pre-tRNA with splicing endonuclease.</text>
</comment>
<dbReference type="Proteomes" id="UP000664534">
    <property type="component" value="Unassembled WGS sequence"/>
</dbReference>
<organism evidence="14 15">
    <name type="scientific">Imshaugia aleurites</name>
    <dbReference type="NCBI Taxonomy" id="172621"/>
    <lineage>
        <taxon>Eukaryota</taxon>
        <taxon>Fungi</taxon>
        <taxon>Dikarya</taxon>
        <taxon>Ascomycota</taxon>
        <taxon>Pezizomycotina</taxon>
        <taxon>Lecanoromycetes</taxon>
        <taxon>OSLEUM clade</taxon>
        <taxon>Lecanoromycetidae</taxon>
        <taxon>Lecanorales</taxon>
        <taxon>Lecanorineae</taxon>
        <taxon>Parmeliaceae</taxon>
        <taxon>Imshaugia</taxon>
    </lineage>
</organism>
<evidence type="ECO:0000256" key="11">
    <source>
        <dbReference type="RuleBase" id="RU366037"/>
    </source>
</evidence>
<protein>
    <recommendedName>
        <fullName evidence="3 11">Exportin-T</fullName>
    </recommendedName>
    <alternativeName>
        <fullName evidence="11">Exportin(tRNA)</fullName>
    </alternativeName>
    <alternativeName>
        <fullName evidence="11">tRNA exportin</fullName>
    </alternativeName>
</protein>
<dbReference type="Pfam" id="PF19282">
    <property type="entry name" value="Exportin-T"/>
    <property type="match status" value="1"/>
</dbReference>
<dbReference type="InterPro" id="IPR013598">
    <property type="entry name" value="Exportin-1/Importin-b-like"/>
</dbReference>
<evidence type="ECO:0000256" key="4">
    <source>
        <dbReference type="ARBA" id="ARBA00022448"/>
    </source>
</evidence>
<comment type="similarity">
    <text evidence="2 11">Belongs to the exportin family.</text>
</comment>
<evidence type="ECO:0000313" key="14">
    <source>
        <dbReference type="EMBL" id="CAF9912799.1"/>
    </source>
</evidence>
<sequence length="1376" mass="155535">MDAQARRVNCSSVKNAIEIAWNPRAEQTLKSQAFDFLNQLRSEPQGWQICFSLALRDPKPSEVVRHVSLDIVNNAIEAGYLGDQDMILLRDNILAYMQNTYGAAGSSNVQLDPVSIQNKITQTVTNLFTALYANHWISFFHDILNLTVTTGSTSRNNVAGVMLYLRILVSVHDDIADVLLPRSPEEQKRDNDLKDLIRHRDTAMIASSWHEILEQWRSRDDSIVKLCLATIGKWVTWTEISLAVNDSLLSLLFEYLNSQQYKDGNEPLQERKEAAIEAFIDILSKKMSASDKLELVDVLKVDEAVALLVGSRELAEMRSTANYDTDLAEGVAKLVNNVVCDIVKALDSPQSNDSVSQRGSSQLKTFLPHVLHFLSDEYDEICSTVIPCLTDLLTLLRKKAKSGNTLASESSAMLPLILDVVISKTKYDGTSSWGQDDAQTDEAEFQELRKRLHVLQKAVAAVDETMYIEKIRNVVVSTFDKFQSQTGQLDWRDLELAMHEMELFGELGYRHGGLYSKTKPVPLAAEQLIGMMFKLVETDVASFSHPAVQLQYMIICERYYSFFEANPQLIARVLDSFVRLVHHDNIKVRLRSWYLFHRFVKHVRQHTGSIAETVIQSLNDLLPINAELPEETSENDNEDMSSTENDQSAAARFNSQLYLYETIGCVCSARSISVDNQILLIRSVNHPLFSDLEAHLDQAKAGDKRAILQVHHIIMALGTLARGFSDNMPATSSPITSPPARVISEEFARSAEAILVALEGLRSSFDVREAARFAFSRLLNVLGSQILPQLPRWIDGLLSERSTKDEMALFMKLLDQVVFGFKSEIYDILNTLLTPFLQRVFAGIAEPVAGTDDEIQLTELKREYLAFLLVILNNGLESVLVSEANQIVFPTVISTIEHLTRDITDFQTAKLAFSVLSRMVFTWGGPDLQLQSRAIEDGNAFYGSPQPKLPGFDRFMMNTFSRTCWAIPSNPNFDPKDAQGKQVLGEAAALQKAIYTKTGQEYLTWLRDAELSGMGMDNGTIDEYLRALCTSDTKEFQQFFKDLVLRSTRYEYGIVQDIQRHNLSELIQPHSNIMAQTASPPLPAADPAPPEPDDYMSMTITEPTKSGEKETYTQRRIRKQREAEARSRPKSKAELAAAADAARDDALSTALPNTSKGFQMMAKLGFKAGTALGAATNPNARTEPLHISVKEDRGGVGMQNERKRKFREEAEGVEKRRKAEEGDYRERVGREREEKRVEGMFWGAMKVLEGIEQPEGGDKVPPKQVNVLWRGLVRERCEKERERRARYDLHQSLSRSAAYEDPEEDEHDRQALGNEVEEVEEEDGELEEFLGLEGKERLRRLVEYLRQKHHYCFWCKFRYKDEKMEGCPGLEEDDHD</sequence>
<dbReference type="InterPro" id="IPR045546">
    <property type="entry name" value="Exportin-T_C"/>
</dbReference>
<comment type="subcellular location">
    <subcellularLocation>
        <location evidence="1 11">Cytoplasm</location>
    </subcellularLocation>
    <subcellularLocation>
        <location evidence="11">Nucleus</location>
    </subcellularLocation>
    <text evidence="11">Shuttles between the nucleus and the cytoplasm.</text>
</comment>
<reference evidence="14" key="1">
    <citation type="submission" date="2021-03" db="EMBL/GenBank/DDBJ databases">
        <authorList>
            <person name="Tagirdzhanova G."/>
        </authorList>
    </citation>
    <scope>NUCLEOTIDE SEQUENCE</scope>
</reference>
<dbReference type="GO" id="GO:0031267">
    <property type="term" value="F:small GTPase binding"/>
    <property type="evidence" value="ECO:0007669"/>
    <property type="project" value="InterPro"/>
</dbReference>
<dbReference type="InterPro" id="IPR040017">
    <property type="entry name" value="XPOT"/>
</dbReference>
<feature type="region of interest" description="Disordered" evidence="12">
    <location>
        <begin position="1103"/>
        <end position="1137"/>
    </location>
</feature>
<accession>A0A8H3EUB5</accession>
<evidence type="ECO:0000256" key="7">
    <source>
        <dbReference type="ARBA" id="ARBA00022694"/>
    </source>
</evidence>
<evidence type="ECO:0000256" key="1">
    <source>
        <dbReference type="ARBA" id="ARBA00004496"/>
    </source>
</evidence>
<dbReference type="OrthoDB" id="26399at2759"/>
<dbReference type="FunFam" id="1.25.10.10:FF:000355">
    <property type="entry name" value="Exportin-T"/>
    <property type="match status" value="1"/>
</dbReference>
<dbReference type="PANTHER" id="PTHR15952">
    <property type="entry name" value="EXPORTIN-T/LOS1"/>
    <property type="match status" value="1"/>
</dbReference>
<evidence type="ECO:0000256" key="10">
    <source>
        <dbReference type="ARBA" id="ARBA00025147"/>
    </source>
</evidence>
<feature type="compositionally biased region" description="Basic and acidic residues" evidence="12">
    <location>
        <begin position="1120"/>
        <end position="1133"/>
    </location>
</feature>
<dbReference type="SMART" id="SM01173">
    <property type="entry name" value="DUF4187"/>
    <property type="match status" value="1"/>
</dbReference>
<evidence type="ECO:0000256" key="5">
    <source>
        <dbReference type="ARBA" id="ARBA00022490"/>
    </source>
</evidence>
<feature type="domain" description="G-patch" evidence="13">
    <location>
        <begin position="1153"/>
        <end position="1201"/>
    </location>
</feature>
<dbReference type="GO" id="GO:0071528">
    <property type="term" value="P:tRNA re-export from nucleus"/>
    <property type="evidence" value="ECO:0007669"/>
    <property type="project" value="UniProtKB-UniRule"/>
</dbReference>
<dbReference type="InterPro" id="IPR016024">
    <property type="entry name" value="ARM-type_fold"/>
</dbReference>
<evidence type="ECO:0000256" key="8">
    <source>
        <dbReference type="ARBA" id="ARBA00022884"/>
    </source>
</evidence>
<evidence type="ECO:0000256" key="9">
    <source>
        <dbReference type="ARBA" id="ARBA00023242"/>
    </source>
</evidence>
<keyword evidence="5 11" id="KW-0963">Cytoplasm</keyword>
<gene>
    <name evidence="14" type="primary">LOS1</name>
    <name evidence="14" type="ORF">IMSHALPRED_000426</name>
</gene>
<proteinExistence type="inferred from homology"/>
<keyword evidence="15" id="KW-1185">Reference proteome</keyword>
<name>A0A8H3EUB5_9LECA</name>
<evidence type="ECO:0000256" key="2">
    <source>
        <dbReference type="ARBA" id="ARBA00009466"/>
    </source>
</evidence>
<keyword evidence="8 11" id="KW-0694">RNA-binding</keyword>
<keyword evidence="7" id="KW-0819">tRNA processing</keyword>
<evidence type="ECO:0000259" key="13">
    <source>
        <dbReference type="PROSITE" id="PS50174"/>
    </source>
</evidence>
<dbReference type="InterPro" id="IPR000467">
    <property type="entry name" value="G_patch_dom"/>
</dbReference>
<keyword evidence="9 11" id="KW-0539">Nucleus</keyword>
<dbReference type="GO" id="GO:0016363">
    <property type="term" value="C:nuclear matrix"/>
    <property type="evidence" value="ECO:0007669"/>
    <property type="project" value="TreeGrafter"/>
</dbReference>
<dbReference type="InterPro" id="IPR011989">
    <property type="entry name" value="ARM-like"/>
</dbReference>
<evidence type="ECO:0000313" key="15">
    <source>
        <dbReference type="Proteomes" id="UP000664534"/>
    </source>
</evidence>
<dbReference type="PANTHER" id="PTHR15952:SF11">
    <property type="entry name" value="EXPORTIN-T"/>
    <property type="match status" value="1"/>
</dbReference>
<dbReference type="SMART" id="SM00443">
    <property type="entry name" value="G_patch"/>
    <property type="match status" value="1"/>
</dbReference>
<keyword evidence="4 11" id="KW-0813">Transport</keyword>
<dbReference type="SUPFAM" id="SSF48371">
    <property type="entry name" value="ARM repeat"/>
    <property type="match status" value="1"/>
</dbReference>
<dbReference type="GO" id="GO:0005643">
    <property type="term" value="C:nuclear pore"/>
    <property type="evidence" value="ECO:0007669"/>
    <property type="project" value="TreeGrafter"/>
</dbReference>
<dbReference type="GO" id="GO:0008033">
    <property type="term" value="P:tRNA processing"/>
    <property type="evidence" value="ECO:0007669"/>
    <property type="project" value="UniProtKB-KW"/>
</dbReference>
<dbReference type="Pfam" id="PF08389">
    <property type="entry name" value="Xpo1"/>
    <property type="match status" value="1"/>
</dbReference>
<dbReference type="Pfam" id="PF01585">
    <property type="entry name" value="G-patch"/>
    <property type="match status" value="1"/>
</dbReference>
<dbReference type="GO" id="GO:0005737">
    <property type="term" value="C:cytoplasm"/>
    <property type="evidence" value="ECO:0007669"/>
    <property type="project" value="UniProtKB-SubCell"/>
</dbReference>
<dbReference type="Pfam" id="PF13821">
    <property type="entry name" value="DUF4187"/>
    <property type="match status" value="1"/>
</dbReference>
<dbReference type="GO" id="GO:0000049">
    <property type="term" value="F:tRNA binding"/>
    <property type="evidence" value="ECO:0007669"/>
    <property type="project" value="UniProtKB-UniRule"/>
</dbReference>
<evidence type="ECO:0000256" key="6">
    <source>
        <dbReference type="ARBA" id="ARBA00022555"/>
    </source>
</evidence>
<dbReference type="InterPro" id="IPR025239">
    <property type="entry name" value="DUF4187"/>
</dbReference>
<evidence type="ECO:0000256" key="12">
    <source>
        <dbReference type="SAM" id="MobiDB-lite"/>
    </source>
</evidence>